<comment type="caution">
    <text evidence="1">The sequence shown here is derived from an EMBL/GenBank/DDBJ whole genome shotgun (WGS) entry which is preliminary data.</text>
</comment>
<evidence type="ECO:0000313" key="2">
    <source>
        <dbReference type="Proteomes" id="UP000466794"/>
    </source>
</evidence>
<keyword evidence="2" id="KW-1185">Reference proteome</keyword>
<dbReference type="SUPFAM" id="SSF159871">
    <property type="entry name" value="YdgH-like"/>
    <property type="match status" value="1"/>
</dbReference>
<reference evidence="1 2" key="1">
    <citation type="submission" date="2019-12" db="EMBL/GenBank/DDBJ databases">
        <title>Nocardia sp. nov. ET3-3 isolated from soil.</title>
        <authorList>
            <person name="Kanchanasin P."/>
            <person name="Tanasupawat S."/>
            <person name="Yuki M."/>
            <person name="Kudo T."/>
        </authorList>
    </citation>
    <scope>NUCLEOTIDE SEQUENCE [LARGE SCALE GENOMIC DNA]</scope>
    <source>
        <strain evidence="1 2">ET3-3</strain>
    </source>
</reference>
<protein>
    <submittedName>
        <fullName evidence="1">Uncharacterized protein</fullName>
    </submittedName>
</protein>
<dbReference type="RefSeq" id="WP_157390056.1">
    <property type="nucleotide sequence ID" value="NZ_WRPP01000005.1"/>
</dbReference>
<dbReference type="InterPro" id="IPR036275">
    <property type="entry name" value="YdgH-like_sf"/>
</dbReference>
<organism evidence="1 2">
    <name type="scientific">Nocardia terrae</name>
    <dbReference type="NCBI Taxonomy" id="2675851"/>
    <lineage>
        <taxon>Bacteria</taxon>
        <taxon>Bacillati</taxon>
        <taxon>Actinomycetota</taxon>
        <taxon>Actinomycetes</taxon>
        <taxon>Mycobacteriales</taxon>
        <taxon>Nocardiaceae</taxon>
        <taxon>Nocardia</taxon>
    </lineage>
</organism>
<dbReference type="AlphaFoldDB" id="A0A7K1V193"/>
<proteinExistence type="predicted"/>
<dbReference type="Proteomes" id="UP000466794">
    <property type="component" value="Unassembled WGS sequence"/>
</dbReference>
<name>A0A7K1V193_9NOCA</name>
<sequence>MRSRAEELDKAPSGGFDPVGAVEMTLTPLGAGDFHGSIDEIAHAAAALGADHFYVTNSLGSRITAIAYRRAPRPRRWCRARS</sequence>
<accession>A0A7K1V193</accession>
<dbReference type="EMBL" id="WRPP01000005">
    <property type="protein sequence ID" value="MVU80406.1"/>
    <property type="molecule type" value="Genomic_DNA"/>
</dbReference>
<evidence type="ECO:0000313" key="1">
    <source>
        <dbReference type="EMBL" id="MVU80406.1"/>
    </source>
</evidence>
<gene>
    <name evidence="1" type="ORF">GPX89_24545</name>
</gene>